<proteinExistence type="predicted"/>
<accession>A0ABR2QU16</accession>
<gene>
    <name evidence="1" type="ORF">V6N11_001979</name>
</gene>
<name>A0ABR2QU16_9ROSI</name>
<evidence type="ECO:0000313" key="1">
    <source>
        <dbReference type="EMBL" id="KAK9004172.1"/>
    </source>
</evidence>
<organism evidence="1 2">
    <name type="scientific">Hibiscus sabdariffa</name>
    <name type="common">roselle</name>
    <dbReference type="NCBI Taxonomy" id="183260"/>
    <lineage>
        <taxon>Eukaryota</taxon>
        <taxon>Viridiplantae</taxon>
        <taxon>Streptophyta</taxon>
        <taxon>Embryophyta</taxon>
        <taxon>Tracheophyta</taxon>
        <taxon>Spermatophyta</taxon>
        <taxon>Magnoliopsida</taxon>
        <taxon>eudicotyledons</taxon>
        <taxon>Gunneridae</taxon>
        <taxon>Pentapetalae</taxon>
        <taxon>rosids</taxon>
        <taxon>malvids</taxon>
        <taxon>Malvales</taxon>
        <taxon>Malvaceae</taxon>
        <taxon>Malvoideae</taxon>
        <taxon>Hibiscus</taxon>
    </lineage>
</organism>
<sequence>MGSNGFLSFDVFRRDEIILLKGIQGKGPPKSVVSVRFRSVVGHGSGAFDPLCNSIVSVVEKFETCEYLQHFMCMDIQIGMMTNQFVKCHRLTQTPKAISITPPNLLNFCGNFRNKQCMQDIAS</sequence>
<evidence type="ECO:0000313" key="2">
    <source>
        <dbReference type="Proteomes" id="UP001396334"/>
    </source>
</evidence>
<dbReference type="Proteomes" id="UP001396334">
    <property type="component" value="Unassembled WGS sequence"/>
</dbReference>
<protein>
    <submittedName>
        <fullName evidence="1">Uncharacterized protein</fullName>
    </submittedName>
</protein>
<dbReference type="EMBL" id="JBBPBN010000031">
    <property type="protein sequence ID" value="KAK9004172.1"/>
    <property type="molecule type" value="Genomic_DNA"/>
</dbReference>
<comment type="caution">
    <text evidence="1">The sequence shown here is derived from an EMBL/GenBank/DDBJ whole genome shotgun (WGS) entry which is preliminary data.</text>
</comment>
<reference evidence="1 2" key="1">
    <citation type="journal article" date="2024" name="G3 (Bethesda)">
        <title>Genome assembly of Hibiscus sabdariffa L. provides insights into metabolisms of medicinal natural products.</title>
        <authorList>
            <person name="Kim T."/>
        </authorList>
    </citation>
    <scope>NUCLEOTIDE SEQUENCE [LARGE SCALE GENOMIC DNA]</scope>
    <source>
        <strain evidence="1">TK-2024</strain>
        <tissue evidence="1">Old leaves</tissue>
    </source>
</reference>
<keyword evidence="2" id="KW-1185">Reference proteome</keyword>